<organism evidence="3 4">
    <name type="scientific">Flavobacterium branchiarum</name>
    <dbReference type="NCBI Taxonomy" id="1114870"/>
    <lineage>
        <taxon>Bacteria</taxon>
        <taxon>Pseudomonadati</taxon>
        <taxon>Bacteroidota</taxon>
        <taxon>Flavobacteriia</taxon>
        <taxon>Flavobacteriales</taxon>
        <taxon>Flavobacteriaceae</taxon>
        <taxon>Flavobacterium</taxon>
    </lineage>
</organism>
<dbReference type="EMBL" id="JBHMEX010000032">
    <property type="protein sequence ID" value="MFB9064364.1"/>
    <property type="molecule type" value="Genomic_DNA"/>
</dbReference>
<accession>A0ABV5FLD8</accession>
<comment type="caution">
    <text evidence="3">The sequence shown here is derived from an EMBL/GenBank/DDBJ whole genome shotgun (WGS) entry which is preliminary data.</text>
</comment>
<dbReference type="PANTHER" id="PTHR34220">
    <property type="entry name" value="SENSOR HISTIDINE KINASE YPDA"/>
    <property type="match status" value="1"/>
</dbReference>
<sequence length="364" mass="42551">MYSNQQNKTKRNFFFYKYYRVIVIPVVFLVYLSSYFVLNPYRNIEEDSLLTVGWTLDIFLILVYCAILTELSLFVGRSLNNWISWDQKPIFRAIVQFLFLIVGNILINYLFSFLWEFFYPWTLLKESELLIIWQSNLMAAILSLFISFIHTSIFLLNRWRVTSDEAAELKVRASQLQEAVTRSELESLKLQLDPHFTFNNFSTLTELIHEDPQSAASFLENITKVYRYMISNLNKDTITVEEEIKFLNAYFYLLKTRLGEKVELKLLINSNCMTLHLPPLTLQLLVENAVKHNIATLSNPLIISIYSDVGDIVVRNNLQPTSGKSFFSTGVGNKNIEFRYKILSDRMPVFCESNGYYCVRLPLI</sequence>
<evidence type="ECO:0000256" key="1">
    <source>
        <dbReference type="SAM" id="Phobius"/>
    </source>
</evidence>
<evidence type="ECO:0000313" key="4">
    <source>
        <dbReference type="Proteomes" id="UP001589589"/>
    </source>
</evidence>
<feature type="transmembrane region" description="Helical" evidence="1">
    <location>
        <begin position="91"/>
        <end position="111"/>
    </location>
</feature>
<dbReference type="GO" id="GO:0004673">
    <property type="term" value="F:protein histidine kinase activity"/>
    <property type="evidence" value="ECO:0007669"/>
    <property type="project" value="UniProtKB-EC"/>
</dbReference>
<protein>
    <submittedName>
        <fullName evidence="3">Sensor histidine kinase</fullName>
        <ecNumber evidence="3">2.7.13.3</ecNumber>
    </submittedName>
</protein>
<dbReference type="RefSeq" id="WP_290266478.1">
    <property type="nucleotide sequence ID" value="NZ_JAUFQQ010000005.1"/>
</dbReference>
<name>A0ABV5FLD8_9FLAO</name>
<dbReference type="InterPro" id="IPR050640">
    <property type="entry name" value="Bact_2-comp_sensor_kinase"/>
</dbReference>
<dbReference type="InterPro" id="IPR010559">
    <property type="entry name" value="Sig_transdc_His_kin_internal"/>
</dbReference>
<evidence type="ECO:0000313" key="3">
    <source>
        <dbReference type="EMBL" id="MFB9064364.1"/>
    </source>
</evidence>
<keyword evidence="1" id="KW-0472">Membrane</keyword>
<proteinExistence type="predicted"/>
<feature type="domain" description="Signal transduction histidine kinase internal region" evidence="2">
    <location>
        <begin position="184"/>
        <end position="261"/>
    </location>
</feature>
<keyword evidence="1" id="KW-1133">Transmembrane helix</keyword>
<reference evidence="3 4" key="1">
    <citation type="submission" date="2024-09" db="EMBL/GenBank/DDBJ databases">
        <authorList>
            <person name="Sun Q."/>
            <person name="Mori K."/>
        </authorList>
    </citation>
    <scope>NUCLEOTIDE SEQUENCE [LARGE SCALE GENOMIC DNA]</scope>
    <source>
        <strain evidence="3 4">CECT 7908</strain>
    </source>
</reference>
<keyword evidence="1" id="KW-0812">Transmembrane</keyword>
<dbReference type="EC" id="2.7.13.3" evidence="3"/>
<feature type="transmembrane region" description="Helical" evidence="1">
    <location>
        <begin position="58"/>
        <end position="79"/>
    </location>
</feature>
<keyword evidence="3" id="KW-0808">Transferase</keyword>
<keyword evidence="4" id="KW-1185">Reference proteome</keyword>
<feature type="transmembrane region" description="Helical" evidence="1">
    <location>
        <begin position="21"/>
        <end position="38"/>
    </location>
</feature>
<dbReference type="PANTHER" id="PTHR34220:SF7">
    <property type="entry name" value="SENSOR HISTIDINE KINASE YPDA"/>
    <property type="match status" value="1"/>
</dbReference>
<gene>
    <name evidence="3" type="ORF">ACFFUQ_10040</name>
</gene>
<dbReference type="Pfam" id="PF06580">
    <property type="entry name" value="His_kinase"/>
    <property type="match status" value="1"/>
</dbReference>
<evidence type="ECO:0000259" key="2">
    <source>
        <dbReference type="Pfam" id="PF06580"/>
    </source>
</evidence>
<feature type="transmembrane region" description="Helical" evidence="1">
    <location>
        <begin position="131"/>
        <end position="156"/>
    </location>
</feature>
<dbReference type="Proteomes" id="UP001589589">
    <property type="component" value="Unassembled WGS sequence"/>
</dbReference>
<keyword evidence="3" id="KW-0418">Kinase</keyword>